<evidence type="ECO:0000313" key="2">
    <source>
        <dbReference type="EMBL" id="GAA5414501.1"/>
    </source>
</evidence>
<dbReference type="InterPro" id="IPR036457">
    <property type="entry name" value="PPM-type-like_dom_sf"/>
</dbReference>
<reference evidence="2" key="1">
    <citation type="submission" date="2024-02" db="EMBL/GenBank/DDBJ databases">
        <title>Draft genome sequence of new strains in genus Ureaplasma.</title>
        <authorList>
            <person name="Nakajima Y."/>
            <person name="Segawa T."/>
        </authorList>
    </citation>
    <scope>NUCLEOTIDE SEQUENCE [LARGE SCALE GENOMIC DNA]</scope>
    <source>
        <strain evidence="2">OM1</strain>
    </source>
</reference>
<comment type="caution">
    <text evidence="2">The sequence shown here is derived from an EMBL/GenBank/DDBJ whole genome shotgun (WGS) entry which is preliminary data.</text>
</comment>
<sequence length="246" mass="27870">MKEFSKNNYAILSKAGPKHEVNQDSVVAYFDEHKPLGFIIVCDGVGGYPGGEIASQITTAHFYKAFLNKDVSLNWETWFLDTLKTVKVELQAYVVKRPDLKEMATTLCLTVVDGEELHVFNLGDSMAYVYNKASRETLTVPQNLYNYLKRTGKSMSNLNVDARQMASLVNYVSADSPKKIWFDYKVHPLKPEEIVVVCSDGVYKFIDLSYYDLFKLNPVEMCEKIISLAVLNETNDDASVGVWYRG</sequence>
<organism evidence="2 3">
    <name type="scientific">Ureaplasma ceti</name>
    <dbReference type="NCBI Taxonomy" id="3119530"/>
    <lineage>
        <taxon>Bacteria</taxon>
        <taxon>Bacillati</taxon>
        <taxon>Mycoplasmatota</taxon>
        <taxon>Mycoplasmoidales</taxon>
        <taxon>Mycoplasmoidaceae</taxon>
        <taxon>Ureaplasma</taxon>
    </lineage>
</organism>
<dbReference type="SMART" id="SM00332">
    <property type="entry name" value="PP2Cc"/>
    <property type="match status" value="1"/>
</dbReference>
<dbReference type="EMBL" id="BAABQM010000001">
    <property type="protein sequence ID" value="GAA5414501.1"/>
    <property type="molecule type" value="Genomic_DNA"/>
</dbReference>
<keyword evidence="3" id="KW-1185">Reference proteome</keyword>
<proteinExistence type="predicted"/>
<dbReference type="CDD" id="cd00143">
    <property type="entry name" value="PP2Cc"/>
    <property type="match status" value="1"/>
</dbReference>
<name>A0ABP9U568_9BACT</name>
<dbReference type="InterPro" id="IPR001932">
    <property type="entry name" value="PPM-type_phosphatase-like_dom"/>
</dbReference>
<feature type="domain" description="PPM-type phosphatase" evidence="1">
    <location>
        <begin position="8"/>
        <end position="245"/>
    </location>
</feature>
<evidence type="ECO:0000313" key="3">
    <source>
        <dbReference type="Proteomes" id="UP001449582"/>
    </source>
</evidence>
<dbReference type="Pfam" id="PF13672">
    <property type="entry name" value="PP2C_2"/>
    <property type="match status" value="1"/>
</dbReference>
<dbReference type="Proteomes" id="UP001449582">
    <property type="component" value="Unassembled WGS sequence"/>
</dbReference>
<accession>A0ABP9U568</accession>
<gene>
    <name evidence="2" type="ORF">UREOM_2120</name>
</gene>
<protein>
    <submittedName>
        <fullName evidence="2">Serine/threonine-protein phosphatase</fullName>
    </submittedName>
</protein>
<evidence type="ECO:0000259" key="1">
    <source>
        <dbReference type="PROSITE" id="PS51746"/>
    </source>
</evidence>
<dbReference type="RefSeq" id="WP_353289665.1">
    <property type="nucleotide sequence ID" value="NZ_BAABQM010000001.1"/>
</dbReference>
<dbReference type="SUPFAM" id="SSF81606">
    <property type="entry name" value="PP2C-like"/>
    <property type="match status" value="1"/>
</dbReference>
<dbReference type="Gene3D" id="3.60.40.10">
    <property type="entry name" value="PPM-type phosphatase domain"/>
    <property type="match status" value="1"/>
</dbReference>
<dbReference type="PROSITE" id="PS51746">
    <property type="entry name" value="PPM_2"/>
    <property type="match status" value="1"/>
</dbReference>
<dbReference type="SMART" id="SM00331">
    <property type="entry name" value="PP2C_SIG"/>
    <property type="match status" value="1"/>
</dbReference>